<evidence type="ECO:0000256" key="15">
    <source>
        <dbReference type="ARBA" id="ARBA00023157"/>
    </source>
</evidence>
<keyword evidence="9" id="KW-0812">Transmembrane</keyword>
<accession>A0AAN9TN39</accession>
<proteinExistence type="inferred from homology"/>
<feature type="domain" description="Fringe-like glycosyltransferase" evidence="24">
    <location>
        <begin position="99"/>
        <end position="264"/>
    </location>
</feature>
<protein>
    <recommendedName>
        <fullName evidence="18">Glycoprotein-N-acetylgalactosamine 3-beta-galactosyltransferase 1</fullName>
        <ecNumber evidence="6">2.4.1.122</ecNumber>
    </recommendedName>
    <alternativeName>
        <fullName evidence="20">Core 1 O-glycan T-synthase</fullName>
    </alternativeName>
    <alternativeName>
        <fullName evidence="21">Core 1 UDP-galactose:N-acetylgalactosamine-alpha-R beta 1,3-galactosyltransferase 1</fullName>
    </alternativeName>
    <alternativeName>
        <fullName evidence="19">Core 1 beta1,3-galactosyltransferase 1</fullName>
    </alternativeName>
</protein>
<name>A0AAN9TN39_9HEMI</name>
<dbReference type="EC" id="2.4.1.122" evidence="6"/>
<dbReference type="AlphaFoldDB" id="A0AAN9TN39"/>
<evidence type="ECO:0000256" key="14">
    <source>
        <dbReference type="ARBA" id="ARBA00023136"/>
    </source>
</evidence>
<keyword evidence="15" id="KW-1015">Disulfide bond</keyword>
<evidence type="ECO:0000256" key="4">
    <source>
        <dbReference type="ARBA" id="ARBA00006462"/>
    </source>
</evidence>
<evidence type="ECO:0000256" key="5">
    <source>
        <dbReference type="ARBA" id="ARBA00011748"/>
    </source>
</evidence>
<evidence type="ECO:0000256" key="11">
    <source>
        <dbReference type="ARBA" id="ARBA00022741"/>
    </source>
</evidence>
<keyword evidence="17" id="KW-0464">Manganese</keyword>
<comment type="similarity">
    <text evidence="4">Belongs to the glycosyltransferase 31 family. Beta3-Gal-T subfamily.</text>
</comment>
<dbReference type="GO" id="GO:0000166">
    <property type="term" value="F:nucleotide binding"/>
    <property type="evidence" value="ECO:0007669"/>
    <property type="project" value="UniProtKB-KW"/>
</dbReference>
<comment type="subunit">
    <text evidence="5">Homodimer; disulfide-linked.</text>
</comment>
<organism evidence="25 26">
    <name type="scientific">Parthenolecanium corni</name>
    <dbReference type="NCBI Taxonomy" id="536013"/>
    <lineage>
        <taxon>Eukaryota</taxon>
        <taxon>Metazoa</taxon>
        <taxon>Ecdysozoa</taxon>
        <taxon>Arthropoda</taxon>
        <taxon>Hexapoda</taxon>
        <taxon>Insecta</taxon>
        <taxon>Pterygota</taxon>
        <taxon>Neoptera</taxon>
        <taxon>Paraneoptera</taxon>
        <taxon>Hemiptera</taxon>
        <taxon>Sternorrhyncha</taxon>
        <taxon>Coccoidea</taxon>
        <taxon>Coccidae</taxon>
        <taxon>Parthenolecanium</taxon>
    </lineage>
</organism>
<reference evidence="25 26" key="1">
    <citation type="submission" date="2024-03" db="EMBL/GenBank/DDBJ databases">
        <title>Adaptation during the transition from Ophiocordyceps entomopathogen to insect associate is accompanied by gene loss and intensified selection.</title>
        <authorList>
            <person name="Ward C.M."/>
            <person name="Onetto C.A."/>
            <person name="Borneman A.R."/>
        </authorList>
    </citation>
    <scope>NUCLEOTIDE SEQUENCE [LARGE SCALE GENOMIC DNA]</scope>
    <source>
        <strain evidence="25">AWRI1</strain>
        <tissue evidence="25">Single Adult Female</tissue>
    </source>
</reference>
<dbReference type="PANTHER" id="PTHR23033">
    <property type="entry name" value="BETA1,3-GALACTOSYLTRANSFERASE"/>
    <property type="match status" value="1"/>
</dbReference>
<evidence type="ECO:0000256" key="21">
    <source>
        <dbReference type="ARBA" id="ARBA00043065"/>
    </source>
</evidence>
<dbReference type="InterPro" id="IPR026050">
    <property type="entry name" value="C1GALT1/C1GALT1_chp1"/>
</dbReference>
<evidence type="ECO:0000256" key="9">
    <source>
        <dbReference type="ARBA" id="ARBA00022692"/>
    </source>
</evidence>
<feature type="compositionally biased region" description="Polar residues" evidence="23">
    <location>
        <begin position="384"/>
        <end position="400"/>
    </location>
</feature>
<evidence type="ECO:0000256" key="16">
    <source>
        <dbReference type="ARBA" id="ARBA00023180"/>
    </source>
</evidence>
<evidence type="ECO:0000256" key="8">
    <source>
        <dbReference type="ARBA" id="ARBA00022679"/>
    </source>
</evidence>
<keyword evidence="12" id="KW-0735">Signal-anchor</keyword>
<keyword evidence="8" id="KW-0808">Transferase</keyword>
<evidence type="ECO:0000256" key="18">
    <source>
        <dbReference type="ARBA" id="ARBA00040898"/>
    </source>
</evidence>
<evidence type="ECO:0000256" key="19">
    <source>
        <dbReference type="ARBA" id="ARBA00041226"/>
    </source>
</evidence>
<evidence type="ECO:0000256" key="7">
    <source>
        <dbReference type="ARBA" id="ARBA00022676"/>
    </source>
</evidence>
<keyword evidence="11" id="KW-0547">Nucleotide-binding</keyword>
<evidence type="ECO:0000256" key="3">
    <source>
        <dbReference type="ARBA" id="ARBA00004922"/>
    </source>
</evidence>
<keyword evidence="10" id="KW-0479">Metal-binding</keyword>
<evidence type="ECO:0000256" key="6">
    <source>
        <dbReference type="ARBA" id="ARBA00012557"/>
    </source>
</evidence>
<feature type="compositionally biased region" description="Low complexity" evidence="23">
    <location>
        <begin position="369"/>
        <end position="378"/>
    </location>
</feature>
<gene>
    <name evidence="25" type="ORF">V9T40_008442</name>
</gene>
<evidence type="ECO:0000259" key="24">
    <source>
        <dbReference type="Pfam" id="PF02434"/>
    </source>
</evidence>
<keyword evidence="14" id="KW-0472">Membrane</keyword>
<dbReference type="Pfam" id="PF02434">
    <property type="entry name" value="Fringe"/>
    <property type="match status" value="1"/>
</dbReference>
<evidence type="ECO:0000256" key="17">
    <source>
        <dbReference type="ARBA" id="ARBA00023211"/>
    </source>
</evidence>
<evidence type="ECO:0000256" key="22">
    <source>
        <dbReference type="ARBA" id="ARBA00059245"/>
    </source>
</evidence>
<dbReference type="PANTHER" id="PTHR23033:SF14">
    <property type="entry name" value="GLYCOPROTEIN-N-ACETYLGALACTOSAMINE 3-BETA-GALACTOSYLTRANSFERASE 1-RELATED"/>
    <property type="match status" value="1"/>
</dbReference>
<comment type="cofactor">
    <cofactor evidence="1">
        <name>Mn(2+)</name>
        <dbReference type="ChEBI" id="CHEBI:29035"/>
    </cofactor>
</comment>
<evidence type="ECO:0000256" key="1">
    <source>
        <dbReference type="ARBA" id="ARBA00001936"/>
    </source>
</evidence>
<evidence type="ECO:0000256" key="10">
    <source>
        <dbReference type="ARBA" id="ARBA00022723"/>
    </source>
</evidence>
<evidence type="ECO:0000256" key="2">
    <source>
        <dbReference type="ARBA" id="ARBA00004606"/>
    </source>
</evidence>
<dbReference type="GO" id="GO:0016020">
    <property type="term" value="C:membrane"/>
    <property type="evidence" value="ECO:0007669"/>
    <property type="project" value="UniProtKB-SubCell"/>
</dbReference>
<feature type="region of interest" description="Disordered" evidence="23">
    <location>
        <begin position="365"/>
        <end position="400"/>
    </location>
</feature>
<dbReference type="GO" id="GO:0030145">
    <property type="term" value="F:manganese ion binding"/>
    <property type="evidence" value="ECO:0007669"/>
    <property type="project" value="UniProtKB-ARBA"/>
</dbReference>
<comment type="subcellular location">
    <subcellularLocation>
        <location evidence="2">Membrane</location>
        <topology evidence="2">Single-pass type II membrane protein</topology>
    </subcellularLocation>
</comment>
<evidence type="ECO:0000313" key="26">
    <source>
        <dbReference type="Proteomes" id="UP001367676"/>
    </source>
</evidence>
<evidence type="ECO:0000313" key="25">
    <source>
        <dbReference type="EMBL" id="KAK7601001.1"/>
    </source>
</evidence>
<evidence type="ECO:0000256" key="13">
    <source>
        <dbReference type="ARBA" id="ARBA00022989"/>
    </source>
</evidence>
<evidence type="ECO:0000256" key="20">
    <source>
        <dbReference type="ARBA" id="ARBA00042009"/>
    </source>
</evidence>
<keyword evidence="7" id="KW-0328">Glycosyltransferase</keyword>
<keyword evidence="13" id="KW-1133">Transmembrane helix</keyword>
<sequence>MPLKMYKSIGMGRSFLLSLSAGILFGFIFAYVLFSVTEVQLRNFRLIPRFESQSSYVDRHSHFDPESSDINIVALKNSDEMQHQDEDLIASRLKEKIRVLCWVMTAPQNHRKKAVHVKATWGKRCNTLLFMSSAEDEELPTVALPVGEGRNNLWGKTKEAFKYIHRNYNGTYDWVLKADDDTFVIVENLRLMLSNVDPAKPIYFGCRFKPFVKQGYMSGGAGYVLSKEAVRRYVEEALIDENCRQDSKGAEDIEIGKCLEIVGVEAGDSRDSLGRGRFFPFHPSHHLIPGHTDKSFWYWHYIYYPSEEGLNCCSDTAVSFHYISPTDMYVFDYFLYHLRPYGITHNSGEPNEKAIVRNVEKEAINGHNSQSEESSLLSVLKGNSPRNQNKTASSVTKSFK</sequence>
<comment type="pathway">
    <text evidence="3">Protein modification; protein glycosylation.</text>
</comment>
<evidence type="ECO:0000256" key="23">
    <source>
        <dbReference type="SAM" id="MobiDB-lite"/>
    </source>
</evidence>
<evidence type="ECO:0000256" key="12">
    <source>
        <dbReference type="ARBA" id="ARBA00022968"/>
    </source>
</evidence>
<dbReference type="FunFam" id="3.90.550.50:FF:000017">
    <property type="entry name" value="Glycoprotein-N-acetylgalactosamine 3-beta-galactosyltransferase 1"/>
    <property type="match status" value="1"/>
</dbReference>
<keyword evidence="26" id="KW-1185">Reference proteome</keyword>
<comment type="caution">
    <text evidence="25">The sequence shown here is derived from an EMBL/GenBank/DDBJ whole genome shotgun (WGS) entry which is preliminary data.</text>
</comment>
<dbReference type="Proteomes" id="UP001367676">
    <property type="component" value="Unassembled WGS sequence"/>
</dbReference>
<dbReference type="EMBL" id="JBBCAQ010000010">
    <property type="protein sequence ID" value="KAK7601001.1"/>
    <property type="molecule type" value="Genomic_DNA"/>
</dbReference>
<comment type="function">
    <text evidence="22">Glycosyltransferase that generates the core 1 O-glycan Gal-beta1-3GalNAc-alpha1-Ser/Thr (T antigen), which is a precursor for many extended O-glycans in glycoproteins.</text>
</comment>
<keyword evidence="16" id="KW-0325">Glycoprotein</keyword>
<dbReference type="InterPro" id="IPR003378">
    <property type="entry name" value="Fringe-like_glycosylTrfase"/>
</dbReference>
<dbReference type="GO" id="GO:0016263">
    <property type="term" value="F:glycoprotein-N-acetylgalactosamine 3-beta-galactosyltransferase activity"/>
    <property type="evidence" value="ECO:0007669"/>
    <property type="project" value="UniProtKB-EC"/>
</dbReference>
<dbReference type="Gene3D" id="3.90.550.50">
    <property type="match status" value="1"/>
</dbReference>